<dbReference type="CDD" id="cd00060">
    <property type="entry name" value="FHA"/>
    <property type="match status" value="1"/>
</dbReference>
<dbReference type="Proteomes" id="UP000709959">
    <property type="component" value="Unassembled WGS sequence"/>
</dbReference>
<accession>A0A936K6L7</accession>
<dbReference type="InterPro" id="IPR052016">
    <property type="entry name" value="Bact_Sigma-Reg"/>
</dbReference>
<proteinExistence type="predicted"/>
<dbReference type="SMART" id="SM00240">
    <property type="entry name" value="FHA"/>
    <property type="match status" value="1"/>
</dbReference>
<dbReference type="SUPFAM" id="SSF81606">
    <property type="entry name" value="PP2C-like"/>
    <property type="match status" value="1"/>
</dbReference>
<gene>
    <name evidence="3" type="ORF">IPN91_02400</name>
</gene>
<keyword evidence="1" id="KW-0378">Hydrolase</keyword>
<evidence type="ECO:0000256" key="1">
    <source>
        <dbReference type="ARBA" id="ARBA00022801"/>
    </source>
</evidence>
<evidence type="ECO:0000259" key="2">
    <source>
        <dbReference type="PROSITE" id="PS50006"/>
    </source>
</evidence>
<name>A0A936K6L7_9BACT</name>
<sequence length="545" mass="59642">MKPLVLHIPGRPPIPLEGEVESWTLGRSSQNDVVIPDASLSRHHARISVKDGIPYLEDLGSLNGTSLNGERITVPHPLQEEDEIRLGQVPVRLGSLSHGPKVRIGADTDASSSAGSIVLPLDRLRAAPERRSEAPETLRLREVISEIQALSLELLEDSPPEQLLAHLLDRLWTLLKPWRAAVLLQDGRAGLHTVASRGPEGNQPILLARSLVDAALERKESVLFNDFGDNQGLASPSLLLSGVTSAMVTPLEHQGVVKGLLYLDSHPPRPPFNEEDLRLASTLAHLATAKLEQARMREEAMARKKVDQELDLARHIQQGLLPGFPPDIEGYEIHGNNLPSRQVSGDLFGWWLRSDGRWLFCLADVSGKGLGPGLLMASLQATLEAWTERDLSTAELAFQLSKVLARHTDGRRFVTAFLALLDPRTATLTYTNAGHNPALFLQPDGTVRPLEAQGLPLAMLPGNAYEEATIQLEPGDLLVVYTDGITEAADPQEEEFGAEALTSLLRAHRVEPLMALDATLLGELDRFTQGAPYLDDRTLLMLRKQ</sequence>
<dbReference type="Gene3D" id="3.60.40.10">
    <property type="entry name" value="PPM-type phosphatase domain"/>
    <property type="match status" value="1"/>
</dbReference>
<dbReference type="Pfam" id="PF00498">
    <property type="entry name" value="FHA"/>
    <property type="match status" value="1"/>
</dbReference>
<organism evidence="3 4">
    <name type="scientific">Candidatus Geothrix odensensis</name>
    <dbReference type="NCBI Taxonomy" id="2954440"/>
    <lineage>
        <taxon>Bacteria</taxon>
        <taxon>Pseudomonadati</taxon>
        <taxon>Acidobacteriota</taxon>
        <taxon>Holophagae</taxon>
        <taxon>Holophagales</taxon>
        <taxon>Holophagaceae</taxon>
        <taxon>Geothrix</taxon>
    </lineage>
</organism>
<evidence type="ECO:0000313" key="4">
    <source>
        <dbReference type="Proteomes" id="UP000709959"/>
    </source>
</evidence>
<reference evidence="3 4" key="1">
    <citation type="submission" date="2020-10" db="EMBL/GenBank/DDBJ databases">
        <title>Connecting structure to function with the recovery of over 1000 high-quality activated sludge metagenome-assembled genomes encoding full-length rRNA genes using long-read sequencing.</title>
        <authorList>
            <person name="Singleton C.M."/>
            <person name="Petriglieri F."/>
            <person name="Kristensen J.M."/>
            <person name="Kirkegaard R.H."/>
            <person name="Michaelsen T.Y."/>
            <person name="Andersen M.H."/>
            <person name="Karst S.M."/>
            <person name="Dueholm M.S."/>
            <person name="Nielsen P.H."/>
            <person name="Albertsen M."/>
        </authorList>
    </citation>
    <scope>NUCLEOTIDE SEQUENCE [LARGE SCALE GENOMIC DNA]</scope>
    <source>
        <strain evidence="3">OdNE_18-Q3-R46-58_MAXAC.008</strain>
    </source>
</reference>
<dbReference type="InterPro" id="IPR029016">
    <property type="entry name" value="GAF-like_dom_sf"/>
</dbReference>
<dbReference type="SUPFAM" id="SSF55781">
    <property type="entry name" value="GAF domain-like"/>
    <property type="match status" value="1"/>
</dbReference>
<dbReference type="PANTHER" id="PTHR43156">
    <property type="entry name" value="STAGE II SPORULATION PROTEIN E-RELATED"/>
    <property type="match status" value="1"/>
</dbReference>
<feature type="domain" description="FHA" evidence="2">
    <location>
        <begin position="23"/>
        <end position="72"/>
    </location>
</feature>
<dbReference type="PROSITE" id="PS50006">
    <property type="entry name" value="FHA_DOMAIN"/>
    <property type="match status" value="1"/>
</dbReference>
<dbReference type="InterPro" id="IPR003018">
    <property type="entry name" value="GAF"/>
</dbReference>
<dbReference type="PANTHER" id="PTHR43156:SF2">
    <property type="entry name" value="STAGE II SPORULATION PROTEIN E"/>
    <property type="match status" value="1"/>
</dbReference>
<dbReference type="InterPro" id="IPR008984">
    <property type="entry name" value="SMAD_FHA_dom_sf"/>
</dbReference>
<dbReference type="Pfam" id="PF07228">
    <property type="entry name" value="SpoIIE"/>
    <property type="match status" value="1"/>
</dbReference>
<dbReference type="SUPFAM" id="SSF49879">
    <property type="entry name" value="SMAD/FHA domain"/>
    <property type="match status" value="1"/>
</dbReference>
<dbReference type="AlphaFoldDB" id="A0A936K6L7"/>
<dbReference type="SMART" id="SM00331">
    <property type="entry name" value="PP2C_SIG"/>
    <property type="match status" value="1"/>
</dbReference>
<dbReference type="InterPro" id="IPR001932">
    <property type="entry name" value="PPM-type_phosphatase-like_dom"/>
</dbReference>
<dbReference type="EMBL" id="JADKCH010000001">
    <property type="protein sequence ID" value="MBK8571492.1"/>
    <property type="molecule type" value="Genomic_DNA"/>
</dbReference>
<evidence type="ECO:0000313" key="3">
    <source>
        <dbReference type="EMBL" id="MBK8571492.1"/>
    </source>
</evidence>
<dbReference type="InterPro" id="IPR000253">
    <property type="entry name" value="FHA_dom"/>
</dbReference>
<dbReference type="GO" id="GO:0016791">
    <property type="term" value="F:phosphatase activity"/>
    <property type="evidence" value="ECO:0007669"/>
    <property type="project" value="TreeGrafter"/>
</dbReference>
<dbReference type="SMART" id="SM00065">
    <property type="entry name" value="GAF"/>
    <property type="match status" value="1"/>
</dbReference>
<dbReference type="InterPro" id="IPR036457">
    <property type="entry name" value="PPM-type-like_dom_sf"/>
</dbReference>
<dbReference type="Pfam" id="PF13185">
    <property type="entry name" value="GAF_2"/>
    <property type="match status" value="1"/>
</dbReference>
<comment type="caution">
    <text evidence="3">The sequence shown here is derived from an EMBL/GenBank/DDBJ whole genome shotgun (WGS) entry which is preliminary data.</text>
</comment>
<dbReference type="Gene3D" id="3.30.450.40">
    <property type="match status" value="1"/>
</dbReference>
<protein>
    <submittedName>
        <fullName evidence="3">SpoIIE family protein phosphatase</fullName>
    </submittedName>
</protein>
<dbReference type="Gene3D" id="2.60.200.20">
    <property type="match status" value="1"/>
</dbReference>